<dbReference type="SUPFAM" id="SSF51120">
    <property type="entry name" value="beta-Roll"/>
    <property type="match status" value="3"/>
</dbReference>
<dbReference type="InterPro" id="IPR011049">
    <property type="entry name" value="Serralysin-like_metalloprot_C"/>
</dbReference>
<dbReference type="RefSeq" id="WP_169641059.1">
    <property type="nucleotide sequence ID" value="NZ_CP048788.1"/>
</dbReference>
<dbReference type="Proteomes" id="UP000503308">
    <property type="component" value="Chromosome"/>
</dbReference>
<feature type="compositionally biased region" description="Gly residues" evidence="3">
    <location>
        <begin position="7"/>
        <end position="22"/>
    </location>
</feature>
<evidence type="ECO:0000313" key="5">
    <source>
        <dbReference type="Proteomes" id="UP000503308"/>
    </source>
</evidence>
<sequence length="349" mass="35502">MAKGGKKGGSNSGGGGSEGGSIKGNRKDNLLTGTEFDDTILARQGDDTLIGLGGNDFLFAEEGDDLLEGGSGNDRLFGMSGKDILNGGADHDELFGGADDDDLNGDGGDDVLLGGPGSDSISGGSGYDTAEFTDIGGDIPLSSDPGVTTVDGITLTSTGPASYTSVNRITPDTSETDTLTDIDRVIGSNFNDAMTGGDGADNFAGAYGDDVLIGGDGADVLYGGRDNDILEGGQDGDTFVFLRVADGILEPDPPVQGDTSVYDDPGTGDGQDVIVDFDLNEDQIVFLSNEDMTVGSYSDADGFTVLTYAAPDFQGPSEITLTGVTESADDLLAIGAIDILVDPGFDFIV</sequence>
<evidence type="ECO:0000256" key="3">
    <source>
        <dbReference type="SAM" id="MobiDB-lite"/>
    </source>
</evidence>
<dbReference type="InterPro" id="IPR050557">
    <property type="entry name" value="RTX_toxin/Mannuronan_C5-epim"/>
</dbReference>
<dbReference type="InterPro" id="IPR001343">
    <property type="entry name" value="Hemolysn_Ca-bd"/>
</dbReference>
<protein>
    <recommendedName>
        <fullName evidence="6">Type I secretion target repeat protein</fullName>
    </recommendedName>
</protein>
<name>A0A858SWK0_9RHOB</name>
<dbReference type="KEGG" id="rpon:G3256_12040"/>
<keyword evidence="5" id="KW-1185">Reference proteome</keyword>
<dbReference type="AlphaFoldDB" id="A0A858SWK0"/>
<dbReference type="PANTHER" id="PTHR38340">
    <property type="entry name" value="S-LAYER PROTEIN"/>
    <property type="match status" value="1"/>
</dbReference>
<accession>A0A858SWK0</accession>
<organism evidence="4 5">
    <name type="scientific">Roseobacter ponti</name>
    <dbReference type="NCBI Taxonomy" id="1891787"/>
    <lineage>
        <taxon>Bacteria</taxon>
        <taxon>Pseudomonadati</taxon>
        <taxon>Pseudomonadota</taxon>
        <taxon>Alphaproteobacteria</taxon>
        <taxon>Rhodobacterales</taxon>
        <taxon>Roseobacteraceae</taxon>
        <taxon>Roseobacter</taxon>
    </lineage>
</organism>
<evidence type="ECO:0000313" key="4">
    <source>
        <dbReference type="EMBL" id="QJF51841.1"/>
    </source>
</evidence>
<evidence type="ECO:0008006" key="6">
    <source>
        <dbReference type="Google" id="ProtNLM"/>
    </source>
</evidence>
<dbReference type="EMBL" id="CP048788">
    <property type="protein sequence ID" value="QJF51841.1"/>
    <property type="molecule type" value="Genomic_DNA"/>
</dbReference>
<proteinExistence type="predicted"/>
<keyword evidence="2" id="KW-0964">Secreted</keyword>
<feature type="region of interest" description="Disordered" evidence="3">
    <location>
        <begin position="1"/>
        <end position="29"/>
    </location>
</feature>
<dbReference type="Pfam" id="PF00353">
    <property type="entry name" value="HemolysinCabind"/>
    <property type="match status" value="4"/>
</dbReference>
<evidence type="ECO:0000256" key="2">
    <source>
        <dbReference type="ARBA" id="ARBA00022525"/>
    </source>
</evidence>
<evidence type="ECO:0000256" key="1">
    <source>
        <dbReference type="ARBA" id="ARBA00004613"/>
    </source>
</evidence>
<comment type="subcellular location">
    <subcellularLocation>
        <location evidence="1">Secreted</location>
    </subcellularLocation>
</comment>
<dbReference type="Gene3D" id="2.150.10.10">
    <property type="entry name" value="Serralysin-like metalloprotease, C-terminal"/>
    <property type="match status" value="2"/>
</dbReference>
<dbReference type="GO" id="GO:0005509">
    <property type="term" value="F:calcium ion binding"/>
    <property type="evidence" value="ECO:0007669"/>
    <property type="project" value="InterPro"/>
</dbReference>
<dbReference type="GO" id="GO:0005576">
    <property type="term" value="C:extracellular region"/>
    <property type="evidence" value="ECO:0007669"/>
    <property type="project" value="UniProtKB-SubCell"/>
</dbReference>
<reference evidence="4 5" key="1">
    <citation type="submission" date="2020-02" db="EMBL/GenBank/DDBJ databases">
        <title>Genome sequence of Roseobacter ponti.</title>
        <authorList>
            <person name="Hollensteiner J."/>
            <person name="Schneider D."/>
            <person name="Poehlein A."/>
            <person name="Daniel R."/>
        </authorList>
    </citation>
    <scope>NUCLEOTIDE SEQUENCE [LARGE SCALE GENOMIC DNA]</scope>
    <source>
        <strain evidence="4 5">DSM 106830</strain>
    </source>
</reference>
<dbReference type="InterPro" id="IPR018511">
    <property type="entry name" value="Hemolysin-typ_Ca-bd_CS"/>
</dbReference>
<gene>
    <name evidence="4" type="ORF">G3256_12040</name>
</gene>
<dbReference type="PANTHER" id="PTHR38340:SF1">
    <property type="entry name" value="S-LAYER PROTEIN"/>
    <property type="match status" value="1"/>
</dbReference>
<dbReference type="PRINTS" id="PR00313">
    <property type="entry name" value="CABNDNGRPT"/>
</dbReference>
<dbReference type="PROSITE" id="PS00330">
    <property type="entry name" value="HEMOLYSIN_CALCIUM"/>
    <property type="match status" value="4"/>
</dbReference>